<name>A0A4Y2I2G3_ARAVE</name>
<evidence type="ECO:0000313" key="2">
    <source>
        <dbReference type="Proteomes" id="UP000499080"/>
    </source>
</evidence>
<accession>A0A4Y2I2G3</accession>
<proteinExistence type="predicted"/>
<dbReference type="AlphaFoldDB" id="A0A4Y2I2G3"/>
<sequence length="42" mass="4190">KASMLLGSGGLARLPACPMASAGPYRGDPAPLAELANLRPPT</sequence>
<protein>
    <submittedName>
        <fullName evidence="1">Uncharacterized protein</fullName>
    </submittedName>
</protein>
<dbReference type="Proteomes" id="UP000499080">
    <property type="component" value="Unassembled WGS sequence"/>
</dbReference>
<reference evidence="1 2" key="1">
    <citation type="journal article" date="2019" name="Sci. Rep.">
        <title>Orb-weaving spider Araneus ventricosus genome elucidates the spidroin gene catalogue.</title>
        <authorList>
            <person name="Kono N."/>
            <person name="Nakamura H."/>
            <person name="Ohtoshi R."/>
            <person name="Moran D.A.P."/>
            <person name="Shinohara A."/>
            <person name="Yoshida Y."/>
            <person name="Fujiwara M."/>
            <person name="Mori M."/>
            <person name="Tomita M."/>
            <person name="Arakawa K."/>
        </authorList>
    </citation>
    <scope>NUCLEOTIDE SEQUENCE [LARGE SCALE GENOMIC DNA]</scope>
</reference>
<feature type="non-terminal residue" evidence="1">
    <location>
        <position position="1"/>
    </location>
</feature>
<comment type="caution">
    <text evidence="1">The sequence shown here is derived from an EMBL/GenBank/DDBJ whole genome shotgun (WGS) entry which is preliminary data.</text>
</comment>
<dbReference type="EMBL" id="BGPR01104998">
    <property type="protein sequence ID" value="GBM71672.1"/>
    <property type="molecule type" value="Genomic_DNA"/>
</dbReference>
<organism evidence="1 2">
    <name type="scientific">Araneus ventricosus</name>
    <name type="common">Orbweaver spider</name>
    <name type="synonym">Epeira ventricosa</name>
    <dbReference type="NCBI Taxonomy" id="182803"/>
    <lineage>
        <taxon>Eukaryota</taxon>
        <taxon>Metazoa</taxon>
        <taxon>Ecdysozoa</taxon>
        <taxon>Arthropoda</taxon>
        <taxon>Chelicerata</taxon>
        <taxon>Arachnida</taxon>
        <taxon>Araneae</taxon>
        <taxon>Araneomorphae</taxon>
        <taxon>Entelegynae</taxon>
        <taxon>Araneoidea</taxon>
        <taxon>Araneidae</taxon>
        <taxon>Araneus</taxon>
    </lineage>
</organism>
<evidence type="ECO:0000313" key="1">
    <source>
        <dbReference type="EMBL" id="GBM71672.1"/>
    </source>
</evidence>
<gene>
    <name evidence="1" type="ORF">AVEN_5510_1</name>
</gene>
<keyword evidence="2" id="KW-1185">Reference proteome</keyword>